<feature type="domain" description="SH3b" evidence="2">
    <location>
        <begin position="30"/>
        <end position="80"/>
    </location>
</feature>
<dbReference type="Proteomes" id="UP000254950">
    <property type="component" value="Unassembled WGS sequence"/>
</dbReference>
<dbReference type="STRING" id="33044.GCA_900005695_01065"/>
<feature type="chain" id="PRO_5016995750" evidence="1">
    <location>
        <begin position="23"/>
        <end position="104"/>
    </location>
</feature>
<dbReference type="EMBL" id="UFTF01000001">
    <property type="protein sequence ID" value="SUV45238.1"/>
    <property type="molecule type" value="Genomic_DNA"/>
</dbReference>
<keyword evidence="1" id="KW-0732">Signal</keyword>
<feature type="signal peptide" evidence="1">
    <location>
        <begin position="1"/>
        <end position="22"/>
    </location>
</feature>
<evidence type="ECO:0000256" key="1">
    <source>
        <dbReference type="SAM" id="SignalP"/>
    </source>
</evidence>
<dbReference type="AlphaFoldDB" id="A0A380ZE59"/>
<dbReference type="Gene3D" id="2.30.30.40">
    <property type="entry name" value="SH3 Domains"/>
    <property type="match status" value="1"/>
</dbReference>
<dbReference type="RefSeq" id="WP_004855927.1">
    <property type="nucleotide sequence ID" value="NZ_CACVBH010000003.1"/>
</dbReference>
<organism evidence="3 4">
    <name type="scientific">Bartonella doshiae</name>
    <dbReference type="NCBI Taxonomy" id="33044"/>
    <lineage>
        <taxon>Bacteria</taxon>
        <taxon>Pseudomonadati</taxon>
        <taxon>Pseudomonadota</taxon>
        <taxon>Alphaproteobacteria</taxon>
        <taxon>Hyphomicrobiales</taxon>
        <taxon>Bartonellaceae</taxon>
        <taxon>Bartonella</taxon>
    </lineage>
</organism>
<dbReference type="Pfam" id="PF08239">
    <property type="entry name" value="SH3_3"/>
    <property type="match status" value="1"/>
</dbReference>
<gene>
    <name evidence="3" type="ORF">NCTC12862_00963</name>
</gene>
<dbReference type="OrthoDB" id="8074373at2"/>
<reference evidence="3 4" key="1">
    <citation type="submission" date="2018-06" db="EMBL/GenBank/DDBJ databases">
        <authorList>
            <consortium name="Pathogen Informatics"/>
            <person name="Doyle S."/>
        </authorList>
    </citation>
    <scope>NUCLEOTIDE SEQUENCE [LARGE SCALE GENOMIC DNA]</scope>
    <source>
        <strain evidence="3 4">NCTC12862</strain>
    </source>
</reference>
<name>A0A380ZE59_BARDO</name>
<evidence type="ECO:0000259" key="2">
    <source>
        <dbReference type="Pfam" id="PF08239"/>
    </source>
</evidence>
<evidence type="ECO:0000313" key="3">
    <source>
        <dbReference type="EMBL" id="SUV45238.1"/>
    </source>
</evidence>
<evidence type="ECO:0000313" key="4">
    <source>
        <dbReference type="Proteomes" id="UP000254950"/>
    </source>
</evidence>
<sequence length="104" mass="11867">MKNLIIFFVFGSLFLTTTGSKATDAFAIKNLNFREGPSMRYALRGLIPAGQLVFVQTCRGNWCYIKYNAQTGWASSRYLSFKDGNDLYRAYTTPSIYSTYGHYQ</sequence>
<accession>A0A380ZE59</accession>
<dbReference type="InterPro" id="IPR003646">
    <property type="entry name" value="SH3-like_bac-type"/>
</dbReference>
<protein>
    <submittedName>
        <fullName evidence="3">Uncharacterized protein with a bacterial SH3 domain homologue</fullName>
    </submittedName>
</protein>
<proteinExistence type="predicted"/>